<comment type="caution">
    <text evidence="9">The sequence shown here is derived from an EMBL/GenBank/DDBJ whole genome shotgun (WGS) entry which is preliminary data.</text>
</comment>
<evidence type="ECO:0000256" key="2">
    <source>
        <dbReference type="ARBA" id="ARBA00022448"/>
    </source>
</evidence>
<evidence type="ECO:0000313" key="9">
    <source>
        <dbReference type="EMBL" id="MDA5107595.1"/>
    </source>
</evidence>
<feature type="transmembrane region" description="Helical" evidence="7">
    <location>
        <begin position="94"/>
        <end position="117"/>
    </location>
</feature>
<dbReference type="Proteomes" id="UP001151071">
    <property type="component" value="Unassembled WGS sequence"/>
</dbReference>
<reference evidence="9" key="1">
    <citation type="submission" date="2022-12" db="EMBL/GenBank/DDBJ databases">
        <title>Draft genome sequence of the thermophilic strain Brevibacillus thermoruber HT42, isolated from Los Humeros, Puebla, Mexico, with biotechnological potential.</title>
        <authorList>
            <person name="Lara Sanchez J."/>
            <person name="Solis Palacios R."/>
            <person name="Bustos Baena A.S."/>
            <person name="Ruz Baez A.E."/>
            <person name="Espinosa Luna G."/>
            <person name="Oliart Ros R.M."/>
        </authorList>
    </citation>
    <scope>NUCLEOTIDE SEQUENCE</scope>
    <source>
        <strain evidence="9">HT42</strain>
    </source>
</reference>
<dbReference type="Gene3D" id="1.10.3720.10">
    <property type="entry name" value="MetI-like"/>
    <property type="match status" value="1"/>
</dbReference>
<feature type="transmembrane region" description="Helical" evidence="7">
    <location>
        <begin position="71"/>
        <end position="88"/>
    </location>
</feature>
<dbReference type="AlphaFoldDB" id="A0A9X3TNE3"/>
<dbReference type="GO" id="GO:0015871">
    <property type="term" value="P:choline transport"/>
    <property type="evidence" value="ECO:0007669"/>
    <property type="project" value="TreeGrafter"/>
</dbReference>
<dbReference type="InterPro" id="IPR035906">
    <property type="entry name" value="MetI-like_sf"/>
</dbReference>
<dbReference type="RefSeq" id="WP_044899907.1">
    <property type="nucleotide sequence ID" value="NZ_JAPYYP010000003.1"/>
</dbReference>
<evidence type="ECO:0000256" key="7">
    <source>
        <dbReference type="RuleBase" id="RU363032"/>
    </source>
</evidence>
<dbReference type="PANTHER" id="PTHR47737">
    <property type="entry name" value="GLYCINE BETAINE/PROLINE BETAINE TRANSPORT SYSTEM PERMEASE PROTEIN PROW"/>
    <property type="match status" value="1"/>
</dbReference>
<dbReference type="CDD" id="cd06261">
    <property type="entry name" value="TM_PBP2"/>
    <property type="match status" value="1"/>
</dbReference>
<evidence type="ECO:0000256" key="3">
    <source>
        <dbReference type="ARBA" id="ARBA00022475"/>
    </source>
</evidence>
<evidence type="ECO:0000313" key="10">
    <source>
        <dbReference type="Proteomes" id="UP001151071"/>
    </source>
</evidence>
<evidence type="ECO:0000256" key="5">
    <source>
        <dbReference type="ARBA" id="ARBA00022989"/>
    </source>
</evidence>
<feature type="transmembrane region" description="Helical" evidence="7">
    <location>
        <begin position="42"/>
        <end position="64"/>
    </location>
</feature>
<dbReference type="FunFam" id="1.10.3720.10:FF:000001">
    <property type="entry name" value="Glycine betaine ABC transporter, permease"/>
    <property type="match status" value="1"/>
</dbReference>
<organism evidence="9 10">
    <name type="scientific">Brevibacillus thermoruber</name>
    <dbReference type="NCBI Taxonomy" id="33942"/>
    <lineage>
        <taxon>Bacteria</taxon>
        <taxon>Bacillati</taxon>
        <taxon>Bacillota</taxon>
        <taxon>Bacilli</taxon>
        <taxon>Bacillales</taxon>
        <taxon>Paenibacillaceae</taxon>
        <taxon>Brevibacillus</taxon>
    </lineage>
</organism>
<dbReference type="Pfam" id="PF00528">
    <property type="entry name" value="BPD_transp_1"/>
    <property type="match status" value="1"/>
</dbReference>
<feature type="domain" description="ABC transmembrane type-1" evidence="8">
    <location>
        <begin position="91"/>
        <end position="270"/>
    </location>
</feature>
<keyword evidence="4 7" id="KW-0812">Transmembrane</keyword>
<dbReference type="GO" id="GO:0015226">
    <property type="term" value="F:carnitine transmembrane transporter activity"/>
    <property type="evidence" value="ECO:0007669"/>
    <property type="project" value="TreeGrafter"/>
</dbReference>
<dbReference type="GO" id="GO:0005275">
    <property type="term" value="F:amine transmembrane transporter activity"/>
    <property type="evidence" value="ECO:0007669"/>
    <property type="project" value="TreeGrafter"/>
</dbReference>
<dbReference type="SUPFAM" id="SSF161098">
    <property type="entry name" value="MetI-like"/>
    <property type="match status" value="1"/>
</dbReference>
<accession>A0A9X3TNE3</accession>
<dbReference type="InterPro" id="IPR000515">
    <property type="entry name" value="MetI-like"/>
</dbReference>
<evidence type="ECO:0000256" key="1">
    <source>
        <dbReference type="ARBA" id="ARBA00004141"/>
    </source>
</evidence>
<dbReference type="GO" id="GO:0031460">
    <property type="term" value="P:glycine betaine transport"/>
    <property type="evidence" value="ECO:0007669"/>
    <property type="project" value="TreeGrafter"/>
</dbReference>
<keyword evidence="6 7" id="KW-0472">Membrane</keyword>
<dbReference type="PANTHER" id="PTHR47737:SF1">
    <property type="entry name" value="GLYCINE BETAINE_PROLINE BETAINE TRANSPORT SYSTEM PERMEASE PROTEIN PROW"/>
    <property type="match status" value="1"/>
</dbReference>
<feature type="transmembrane region" description="Helical" evidence="7">
    <location>
        <begin position="243"/>
        <end position="266"/>
    </location>
</feature>
<comment type="subcellular location">
    <subcellularLocation>
        <location evidence="7">Cell membrane</location>
        <topology evidence="7">Multi-pass membrane protein</topology>
    </subcellularLocation>
    <subcellularLocation>
        <location evidence="1">Membrane</location>
        <topology evidence="1">Multi-pass membrane protein</topology>
    </subcellularLocation>
</comment>
<feature type="transmembrane region" description="Helical" evidence="7">
    <location>
        <begin position="210"/>
        <end position="231"/>
    </location>
</feature>
<proteinExistence type="inferred from homology"/>
<dbReference type="EMBL" id="JAPYYP010000003">
    <property type="protein sequence ID" value="MDA5107595.1"/>
    <property type="molecule type" value="Genomic_DNA"/>
</dbReference>
<keyword evidence="10" id="KW-1185">Reference proteome</keyword>
<evidence type="ECO:0000256" key="4">
    <source>
        <dbReference type="ARBA" id="ARBA00022692"/>
    </source>
</evidence>
<keyword evidence="5 7" id="KW-1133">Transmembrane helix</keyword>
<protein>
    <submittedName>
        <fullName evidence="9">Proline/glycine betaine ABC transporter permease</fullName>
    </submittedName>
</protein>
<comment type="similarity">
    <text evidence="7">Belongs to the binding-protein-dependent transport system permease family.</text>
</comment>
<dbReference type="PROSITE" id="PS50928">
    <property type="entry name" value="ABC_TM1"/>
    <property type="match status" value="1"/>
</dbReference>
<sequence>MSELFPKLPLDRWVERLVQYLDEHFGLVFDVISAGIGSTVDLFSLIFTSLPDWLLIIGFTLLAYKVGRLRVALFTLVGLLLIANLGYWEHSMETLALVLTAGLISIVIGVPAGIWCARNDSVRNVVTPLLDFMQTMPAFVYLIPAIFFFGLGKVPGVIASVIFAMPPTIRLTNLGIRQVPKELIEASDAFGSTSWQKLFKVQLPLAKTTIMAGVNQSIMLALSMVVIASMIGAKGLGADVYRAVTQINIGAGFEAGLAIVIMAILLDRITQNMGKKKNVQEG</sequence>
<dbReference type="GO" id="GO:0043190">
    <property type="term" value="C:ATP-binding cassette (ABC) transporter complex"/>
    <property type="evidence" value="ECO:0007669"/>
    <property type="project" value="TreeGrafter"/>
</dbReference>
<evidence type="ECO:0000259" key="8">
    <source>
        <dbReference type="PROSITE" id="PS50928"/>
    </source>
</evidence>
<keyword evidence="3" id="KW-1003">Cell membrane</keyword>
<keyword evidence="2 7" id="KW-0813">Transport</keyword>
<name>A0A9X3TNE3_9BACL</name>
<evidence type="ECO:0000256" key="6">
    <source>
        <dbReference type="ARBA" id="ARBA00023136"/>
    </source>
</evidence>
<gene>
    <name evidence="9" type="ORF">O3V59_04415</name>
</gene>